<dbReference type="RefSeq" id="XP_024572220.1">
    <property type="nucleotide sequence ID" value="XM_024728769.1"/>
</dbReference>
<dbReference type="EMBL" id="CCYD01000109">
    <property type="protein sequence ID" value="CEG35851.1"/>
    <property type="molecule type" value="Genomic_DNA"/>
</dbReference>
<dbReference type="InterPro" id="IPR007781">
    <property type="entry name" value="NAGLU"/>
</dbReference>
<evidence type="ECO:0000259" key="5">
    <source>
        <dbReference type="Pfam" id="PF12972"/>
    </source>
</evidence>
<dbReference type="Gene3D" id="3.20.20.80">
    <property type="entry name" value="Glycosidases"/>
    <property type="match status" value="1"/>
</dbReference>
<evidence type="ECO:0000259" key="3">
    <source>
        <dbReference type="Pfam" id="PF05089"/>
    </source>
</evidence>
<organism evidence="6 7">
    <name type="scientific">Plasmopara halstedii</name>
    <name type="common">Downy mildew of sunflower</name>
    <dbReference type="NCBI Taxonomy" id="4781"/>
    <lineage>
        <taxon>Eukaryota</taxon>
        <taxon>Sar</taxon>
        <taxon>Stramenopiles</taxon>
        <taxon>Oomycota</taxon>
        <taxon>Peronosporomycetes</taxon>
        <taxon>Peronosporales</taxon>
        <taxon>Peronosporaceae</taxon>
        <taxon>Plasmopara</taxon>
    </lineage>
</organism>
<evidence type="ECO:0000313" key="6">
    <source>
        <dbReference type="EMBL" id="CEG35851.1"/>
    </source>
</evidence>
<dbReference type="Pfam" id="PF12972">
    <property type="entry name" value="NAGLU_C"/>
    <property type="match status" value="1"/>
</dbReference>
<evidence type="ECO:0000256" key="2">
    <source>
        <dbReference type="SAM" id="SignalP"/>
    </source>
</evidence>
<dbReference type="PANTHER" id="PTHR12872:SF1">
    <property type="entry name" value="ALPHA-N-ACETYLGLUCOSAMINIDASE"/>
    <property type="match status" value="1"/>
</dbReference>
<name>A0A0N7L3H0_PLAHL</name>
<dbReference type="Proteomes" id="UP000054928">
    <property type="component" value="Unassembled WGS sequence"/>
</dbReference>
<dbReference type="GO" id="GO:0016787">
    <property type="term" value="F:hydrolase activity"/>
    <property type="evidence" value="ECO:0007669"/>
    <property type="project" value="UniProtKB-KW"/>
</dbReference>
<dbReference type="STRING" id="4781.A0A0N7L3H0"/>
<accession>A0A0N7L3H0</accession>
<keyword evidence="2" id="KW-0732">Signal</keyword>
<dbReference type="PANTHER" id="PTHR12872">
    <property type="entry name" value="ALPHA-N-ACETYLGLUCOSAMINIDASE"/>
    <property type="match status" value="1"/>
</dbReference>
<evidence type="ECO:0000256" key="1">
    <source>
        <dbReference type="ARBA" id="ARBA00022801"/>
    </source>
</evidence>
<dbReference type="Pfam" id="PF05089">
    <property type="entry name" value="NAGLU"/>
    <property type="match status" value="1"/>
</dbReference>
<dbReference type="OrthoDB" id="64736at2759"/>
<dbReference type="OMA" id="YGQPFVW"/>
<reference evidence="7" key="1">
    <citation type="submission" date="2014-09" db="EMBL/GenBank/DDBJ databases">
        <authorList>
            <person name="Sharma Rahul"/>
            <person name="Thines Marco"/>
        </authorList>
    </citation>
    <scope>NUCLEOTIDE SEQUENCE [LARGE SCALE GENOMIC DNA]</scope>
</reference>
<dbReference type="Pfam" id="PF12971">
    <property type="entry name" value="NAGLU_N"/>
    <property type="match status" value="1"/>
</dbReference>
<feature type="signal peptide" evidence="2">
    <location>
        <begin position="1"/>
        <end position="30"/>
    </location>
</feature>
<dbReference type="InterPro" id="IPR024240">
    <property type="entry name" value="NAGLU_N"/>
</dbReference>
<keyword evidence="7" id="KW-1185">Reference proteome</keyword>
<dbReference type="InterPro" id="IPR024733">
    <property type="entry name" value="NAGLU_tim-barrel"/>
</dbReference>
<sequence>MICLPENNVPSLLALTLCALCLLSSNAVMAFVAGLKRNAEPHDPVAATRALIHRRLGGRYNDQISLHVLPSEPDDLDVFELGSDGNKLEIAANSATAMAYGLQWYFKSVLHTKTDWDNHKFQLPDELPRVTERVRHKRRSKFSYYQNVDTGSYSLWAWRWPQWEQHIDWMALNGINMPLAFTGQEKVWQNTFHKYYNVSYEGLGKFFAGSAFLSWGRMGNLRGSWGKGPLPQAFIDNQHKLQLRILQRMREFGMIPALPAFAGHVPEELKLRLPNANYTQSPNWGNFSEEHCCVYMIEPTDPLYREIGKVFINEQRALYNYTSSLYQCDTYMEMSPEFTDFSELEKASQAVIDGMIAADPHAVWLMQGWPFVDDPIYWTKPRVKAYLDGVPTDKLIVLDFYSESVPLWNSMDNYFGKSWIYCVLHNFGGNTGMRGDLATLTTAPVLANQAGNGTMVGVGLTMEGIFQNYVVYDLTLQMAWVDTPLDVKVWVSEYATQRYHTDNEHIKHAWNYLLRSVYNRTRAYGGVTKSLVCLIPHWRLLYDRFQPTLIKYDPNDVALAWNELLLAGDELHDIDTYRHDLVDVTKQFLSNKLLAQYTYLKNIYVAKTVSSKEVCDLADRMLITMEHLEEVLATNEDFLLGRWIGDALSLADDLSSGDDKLTRTKLREYYEYEARNQVTRWGDNNNEAIHDYAGKEWAGLVSGYYIPRWTMWLSEVCSAYTDNRAMDEKILKQKRIQFELRWQISHELYPTVTVGDSFTVSKRIYSEYIGFNDSIKELVSGLAIE</sequence>
<feature type="domain" description="Alpha-N-acetylglucosaminidase C-terminal" evidence="5">
    <location>
        <begin position="490"/>
        <end position="766"/>
    </location>
</feature>
<dbReference type="AlphaFoldDB" id="A0A0N7L3H0"/>
<proteinExistence type="predicted"/>
<evidence type="ECO:0000259" key="4">
    <source>
        <dbReference type="Pfam" id="PF12971"/>
    </source>
</evidence>
<feature type="domain" description="Alpha-N-acetylglucosaminidase N-terminal" evidence="4">
    <location>
        <begin position="46"/>
        <end position="128"/>
    </location>
</feature>
<dbReference type="Gene3D" id="3.30.379.10">
    <property type="entry name" value="Chitobiase/beta-hexosaminidase domain 2-like"/>
    <property type="match status" value="1"/>
</dbReference>
<evidence type="ECO:0000313" key="7">
    <source>
        <dbReference type="Proteomes" id="UP000054928"/>
    </source>
</evidence>
<dbReference type="InterPro" id="IPR029018">
    <property type="entry name" value="Hex-like_dom2"/>
</dbReference>
<dbReference type="Gene3D" id="1.20.120.670">
    <property type="entry name" value="N-acetyl-b-d-glucoasminidase"/>
    <property type="match status" value="1"/>
</dbReference>
<dbReference type="GeneID" id="36395235"/>
<protein>
    <submittedName>
        <fullName evidence="6">Alpha-N-acetylglucosaminidase</fullName>
    </submittedName>
</protein>
<keyword evidence="1" id="KW-0378">Hydrolase</keyword>
<feature type="domain" description="Alpha-N-acetylglucosaminidase tim-barrel" evidence="3">
    <location>
        <begin position="144"/>
        <end position="481"/>
    </location>
</feature>
<dbReference type="InterPro" id="IPR024732">
    <property type="entry name" value="NAGLU_C"/>
</dbReference>
<feature type="chain" id="PRO_5006015026" evidence="2">
    <location>
        <begin position="31"/>
        <end position="785"/>
    </location>
</feature>